<name>A0A1I2I8J4_9MICO</name>
<feature type="transmembrane region" description="Helical" evidence="1">
    <location>
        <begin position="197"/>
        <end position="216"/>
    </location>
</feature>
<keyword evidence="1" id="KW-0812">Transmembrane</keyword>
<protein>
    <submittedName>
        <fullName evidence="2">ABC-2 type transport system permease protein</fullName>
    </submittedName>
</protein>
<sequence>MTLKGSGIAYIQFVRVHLIGITRFRIDFFIGVLASLLENVLALVFLTVLFAQVNVLDGYRFGDLLLMFAFAALGRSVHLVLFDNLWVLGSRYIKQGDLDRVLVRPHGVLFQIVADRVNVQALGQVAAGIGALAWGANAADVRLGIAEFLLVLMLVASSGLIFVLVHLLCASISFWVIDSSAIMGAVFSLSSFGQYPIGIFPALLSGVIVSVIPFAFTGYVPSVLLTDGLQLGWCLGLAAVLAVLFVAAGQAWRRGLQRYAGAGN</sequence>
<keyword evidence="1" id="KW-0472">Membrane</keyword>
<dbReference type="STRING" id="285351.SAMN04488035_2716"/>
<dbReference type="Proteomes" id="UP000198520">
    <property type="component" value="Unassembled WGS sequence"/>
</dbReference>
<dbReference type="Pfam" id="PF06182">
    <property type="entry name" value="ABC2_membrane_6"/>
    <property type="match status" value="1"/>
</dbReference>
<feature type="transmembrane region" description="Helical" evidence="1">
    <location>
        <begin position="148"/>
        <end position="177"/>
    </location>
</feature>
<dbReference type="EMBL" id="FONZ01000009">
    <property type="protein sequence ID" value="SFF37437.1"/>
    <property type="molecule type" value="Genomic_DNA"/>
</dbReference>
<dbReference type="RefSeq" id="WP_093379906.1">
    <property type="nucleotide sequence ID" value="NZ_BNAN01000001.1"/>
</dbReference>
<organism evidence="2 3">
    <name type="scientific">Flavimobilis marinus</name>
    <dbReference type="NCBI Taxonomy" id="285351"/>
    <lineage>
        <taxon>Bacteria</taxon>
        <taxon>Bacillati</taxon>
        <taxon>Actinomycetota</taxon>
        <taxon>Actinomycetes</taxon>
        <taxon>Micrococcales</taxon>
        <taxon>Jonesiaceae</taxon>
        <taxon>Flavimobilis</taxon>
    </lineage>
</organism>
<keyword evidence="3" id="KW-1185">Reference proteome</keyword>
<accession>A0A1I2I8J4</accession>
<dbReference type="AlphaFoldDB" id="A0A1I2I8J4"/>
<evidence type="ECO:0000313" key="2">
    <source>
        <dbReference type="EMBL" id="SFF37437.1"/>
    </source>
</evidence>
<dbReference type="PANTHER" id="PTHR36833:SF1">
    <property type="entry name" value="INTEGRAL MEMBRANE TRANSPORT PROTEIN"/>
    <property type="match status" value="1"/>
</dbReference>
<proteinExistence type="predicted"/>
<feature type="transmembrane region" description="Helical" evidence="1">
    <location>
        <begin position="228"/>
        <end position="248"/>
    </location>
</feature>
<evidence type="ECO:0000313" key="3">
    <source>
        <dbReference type="Proteomes" id="UP000198520"/>
    </source>
</evidence>
<dbReference type="PANTHER" id="PTHR36833">
    <property type="entry name" value="SLR0610 PROTEIN-RELATED"/>
    <property type="match status" value="1"/>
</dbReference>
<feature type="transmembrane region" description="Helical" evidence="1">
    <location>
        <begin position="63"/>
        <end position="82"/>
    </location>
</feature>
<gene>
    <name evidence="2" type="ORF">SAMN04488035_2716</name>
</gene>
<evidence type="ECO:0000256" key="1">
    <source>
        <dbReference type="SAM" id="Phobius"/>
    </source>
</evidence>
<dbReference type="OrthoDB" id="9788195at2"/>
<dbReference type="InterPro" id="IPR010390">
    <property type="entry name" value="ABC-2_transporter-like"/>
</dbReference>
<feature type="transmembrane region" description="Helical" evidence="1">
    <location>
        <begin position="28"/>
        <end position="51"/>
    </location>
</feature>
<keyword evidence="1" id="KW-1133">Transmembrane helix</keyword>
<reference evidence="3" key="1">
    <citation type="submission" date="2016-10" db="EMBL/GenBank/DDBJ databases">
        <authorList>
            <person name="Varghese N."/>
            <person name="Submissions S."/>
        </authorList>
    </citation>
    <scope>NUCLEOTIDE SEQUENCE [LARGE SCALE GENOMIC DNA]</scope>
    <source>
        <strain evidence="3">DSM 19083</strain>
    </source>
</reference>